<dbReference type="EMBL" id="FTOC01000008">
    <property type="protein sequence ID" value="SIS53916.1"/>
    <property type="molecule type" value="Genomic_DNA"/>
</dbReference>
<dbReference type="AlphaFoldDB" id="A0A1N7JXE4"/>
<reference evidence="2" key="1">
    <citation type="submission" date="2017-01" db="EMBL/GenBank/DDBJ databases">
        <authorList>
            <person name="Varghese N."/>
            <person name="Submissions S."/>
        </authorList>
    </citation>
    <scope>NUCLEOTIDE SEQUENCE [LARGE SCALE GENOMIC DNA]</scope>
    <source>
        <strain evidence="2">DSM 23127</strain>
    </source>
</reference>
<dbReference type="RefSeq" id="WP_159438238.1">
    <property type="nucleotide sequence ID" value="NZ_FTOC01000008.1"/>
</dbReference>
<dbReference type="OrthoDB" id="9796965at2"/>
<name>A0A1N7JXE4_9BACI</name>
<organism evidence="1 2">
    <name type="scientific">Salimicrobium flavidum</name>
    <dbReference type="NCBI Taxonomy" id="570947"/>
    <lineage>
        <taxon>Bacteria</taxon>
        <taxon>Bacillati</taxon>
        <taxon>Bacillota</taxon>
        <taxon>Bacilli</taxon>
        <taxon>Bacillales</taxon>
        <taxon>Bacillaceae</taxon>
        <taxon>Salimicrobium</taxon>
    </lineage>
</organism>
<proteinExistence type="predicted"/>
<dbReference type="STRING" id="570947.SAMN05421687_10818"/>
<evidence type="ECO:0000313" key="1">
    <source>
        <dbReference type="EMBL" id="SIS53916.1"/>
    </source>
</evidence>
<evidence type="ECO:0000313" key="2">
    <source>
        <dbReference type="Proteomes" id="UP000187608"/>
    </source>
</evidence>
<keyword evidence="2" id="KW-1185">Reference proteome</keyword>
<dbReference type="Proteomes" id="UP000187608">
    <property type="component" value="Unassembled WGS sequence"/>
</dbReference>
<sequence>MKIEKRENRVVQTQEELNELQAAIKADGGYVSKVDVMRNGTISVNFSTFYDVE</sequence>
<protein>
    <submittedName>
        <fullName evidence="1">Uncharacterized protein</fullName>
    </submittedName>
</protein>
<gene>
    <name evidence="1" type="ORF">SAMN05421687_10818</name>
</gene>
<accession>A0A1N7JXE4</accession>